<dbReference type="EMBL" id="CAKKTJ010000090">
    <property type="protein sequence ID" value="CAH0473933.1"/>
    <property type="molecule type" value="Genomic_DNA"/>
</dbReference>
<keyword evidence="3" id="KW-1185">Reference proteome</keyword>
<evidence type="ECO:0000313" key="3">
    <source>
        <dbReference type="Proteomes" id="UP001158986"/>
    </source>
</evidence>
<organism evidence="1 4">
    <name type="scientific">Peronospora belbahrii</name>
    <dbReference type="NCBI Taxonomy" id="622444"/>
    <lineage>
        <taxon>Eukaryota</taxon>
        <taxon>Sar</taxon>
        <taxon>Stramenopiles</taxon>
        <taxon>Oomycota</taxon>
        <taxon>Peronosporomycetes</taxon>
        <taxon>Peronosporales</taxon>
        <taxon>Peronosporaceae</taxon>
        <taxon>Peronospora</taxon>
    </lineage>
</organism>
<sequence length="90" mass="10533">MRGETAFTVYAWARFCYEVVTTLVIKNYVTPQLRRVPSARHCNFQPSGTRIRGRAIFASGILRGQMYRNYAKLLNKMRIMLLVLVEEWCT</sequence>
<evidence type="ECO:0000313" key="1">
    <source>
        <dbReference type="EMBL" id="CAH0473933.1"/>
    </source>
</evidence>
<dbReference type="Proteomes" id="UP001158986">
    <property type="component" value="Unassembled WGS sequence"/>
</dbReference>
<comment type="caution">
    <text evidence="1">The sequence shown here is derived from an EMBL/GenBank/DDBJ whole genome shotgun (WGS) entry which is preliminary data.</text>
</comment>
<name>A0AAU9KKZ1_9STRA</name>
<reference evidence="1 3" key="1">
    <citation type="submission" date="2021-11" db="EMBL/GenBank/DDBJ databases">
        <authorList>
            <person name="Islam A."/>
            <person name="Islam S."/>
            <person name="Flora M.S."/>
            <person name="Rahman M."/>
            <person name="Ziaur R.M."/>
            <person name="Epstein J.H."/>
            <person name="Hassan M."/>
            <person name="Klassen M."/>
            <person name="Woodard K."/>
            <person name="Webb A."/>
            <person name="Webby R.J."/>
            <person name="El Zowalaty M.E."/>
        </authorList>
    </citation>
    <scope>NUCLEOTIDE SEQUENCE</scope>
    <source>
        <strain evidence="2">Pbs1</strain>
        <strain evidence="1">Pbs3</strain>
    </source>
</reference>
<gene>
    <name evidence="2" type="ORF">PBS001_LOCUS7097</name>
    <name evidence="1" type="ORF">PBS003_LOCUS805</name>
</gene>
<dbReference type="EMBL" id="CAKLCB010000367">
    <property type="protein sequence ID" value="CAH0520625.1"/>
    <property type="molecule type" value="Genomic_DNA"/>
</dbReference>
<evidence type="ECO:0000313" key="2">
    <source>
        <dbReference type="EMBL" id="CAH0520625.1"/>
    </source>
</evidence>
<accession>A0AAU9KKZ1</accession>
<protein>
    <recommendedName>
        <fullName evidence="5">Secreted protein</fullName>
    </recommendedName>
</protein>
<evidence type="ECO:0000313" key="4">
    <source>
        <dbReference type="Proteomes" id="UP001160483"/>
    </source>
</evidence>
<dbReference type="AlphaFoldDB" id="A0AAU9KKZ1"/>
<proteinExistence type="predicted"/>
<dbReference type="Proteomes" id="UP001160483">
    <property type="component" value="Unassembled WGS sequence"/>
</dbReference>
<evidence type="ECO:0008006" key="5">
    <source>
        <dbReference type="Google" id="ProtNLM"/>
    </source>
</evidence>